<feature type="region of interest" description="Disordered" evidence="14">
    <location>
        <begin position="791"/>
        <end position="961"/>
    </location>
</feature>
<feature type="domain" description="Helicase ATP-binding" evidence="15">
    <location>
        <begin position="1170"/>
        <end position="1335"/>
    </location>
</feature>
<keyword evidence="19" id="KW-1185">Reference proteome</keyword>
<dbReference type="InterPro" id="IPR014012">
    <property type="entry name" value="HSA_dom"/>
</dbReference>
<evidence type="ECO:0000256" key="5">
    <source>
        <dbReference type="ARBA" id="ARBA00022801"/>
    </source>
</evidence>
<feature type="compositionally biased region" description="Basic and acidic residues" evidence="14">
    <location>
        <begin position="3436"/>
        <end position="3449"/>
    </location>
</feature>
<feature type="compositionally biased region" description="Low complexity" evidence="14">
    <location>
        <begin position="1876"/>
        <end position="1899"/>
    </location>
</feature>
<feature type="region of interest" description="Disordered" evidence="14">
    <location>
        <begin position="2891"/>
        <end position="2910"/>
    </location>
</feature>
<evidence type="ECO:0000313" key="19">
    <source>
        <dbReference type="Proteomes" id="UP000028990"/>
    </source>
</evidence>
<feature type="region of interest" description="Disordered" evidence="14">
    <location>
        <begin position="2976"/>
        <end position="3000"/>
    </location>
</feature>
<evidence type="ECO:0000256" key="6">
    <source>
        <dbReference type="ARBA" id="ARBA00022806"/>
    </source>
</evidence>
<keyword evidence="8" id="KW-0156">Chromatin regulator</keyword>
<feature type="region of interest" description="Disordered" evidence="14">
    <location>
        <begin position="2156"/>
        <end position="2184"/>
    </location>
</feature>
<dbReference type="SMART" id="SM00490">
    <property type="entry name" value="HELICc"/>
    <property type="match status" value="1"/>
</dbReference>
<keyword evidence="12" id="KW-0539">Nucleus</keyword>
<evidence type="ECO:0000256" key="1">
    <source>
        <dbReference type="ARBA" id="ARBA00004123"/>
    </source>
</evidence>
<dbReference type="PANTHER" id="PTHR45685:SF1">
    <property type="entry name" value="HELICASE SRCAP"/>
    <property type="match status" value="1"/>
</dbReference>
<dbReference type="InterPro" id="IPR023246">
    <property type="entry name" value="AUTS2"/>
</dbReference>
<feature type="compositionally biased region" description="Basic and acidic residues" evidence="14">
    <location>
        <begin position="929"/>
        <end position="939"/>
    </location>
</feature>
<feature type="compositionally biased region" description="Basic residues" evidence="14">
    <location>
        <begin position="35"/>
        <end position="46"/>
    </location>
</feature>
<dbReference type="GO" id="GO:0010468">
    <property type="term" value="P:regulation of gene expression"/>
    <property type="evidence" value="ECO:0007669"/>
    <property type="project" value="UniProtKB-ARBA"/>
</dbReference>
<comment type="subcellular location">
    <subcellularLocation>
        <location evidence="1">Nucleus</location>
    </subcellularLocation>
</comment>
<feature type="compositionally biased region" description="Acidic residues" evidence="14">
    <location>
        <begin position="1042"/>
        <end position="1072"/>
    </location>
</feature>
<dbReference type="InterPro" id="IPR049730">
    <property type="entry name" value="SNF2/RAD54-like_C"/>
</dbReference>
<evidence type="ECO:0000256" key="10">
    <source>
        <dbReference type="ARBA" id="ARBA00023125"/>
    </source>
</evidence>
<evidence type="ECO:0000256" key="4">
    <source>
        <dbReference type="ARBA" id="ARBA00022741"/>
    </source>
</evidence>
<evidence type="ECO:0000259" key="16">
    <source>
        <dbReference type="PROSITE" id="PS51194"/>
    </source>
</evidence>
<dbReference type="GO" id="GO:0016887">
    <property type="term" value="F:ATP hydrolysis activity"/>
    <property type="evidence" value="ECO:0007669"/>
    <property type="project" value="TreeGrafter"/>
</dbReference>
<feature type="region of interest" description="Disordered" evidence="14">
    <location>
        <begin position="2227"/>
        <end position="2301"/>
    </location>
</feature>
<evidence type="ECO:0000256" key="8">
    <source>
        <dbReference type="ARBA" id="ARBA00022853"/>
    </source>
</evidence>
<feature type="compositionally biased region" description="Polar residues" evidence="14">
    <location>
        <begin position="3250"/>
        <end position="3261"/>
    </location>
</feature>
<feature type="compositionally biased region" description="Polar residues" evidence="14">
    <location>
        <begin position="3154"/>
        <end position="3165"/>
    </location>
</feature>
<protein>
    <submittedName>
        <fullName evidence="18">Helicase SRCAP</fullName>
    </submittedName>
</protein>
<evidence type="ECO:0000256" key="13">
    <source>
        <dbReference type="SAM" id="Coils"/>
    </source>
</evidence>
<evidence type="ECO:0000313" key="18">
    <source>
        <dbReference type="EMBL" id="KFO36312.1"/>
    </source>
</evidence>
<keyword evidence="11" id="KW-0804">Transcription</keyword>
<dbReference type="Gene3D" id="3.40.50.10810">
    <property type="entry name" value="Tandem AAA-ATPase domain"/>
    <property type="match status" value="1"/>
</dbReference>
<dbReference type="Proteomes" id="UP000028990">
    <property type="component" value="Unassembled WGS sequence"/>
</dbReference>
<feature type="compositionally biased region" description="Acidic residues" evidence="14">
    <location>
        <begin position="3533"/>
        <end position="3549"/>
    </location>
</feature>
<sequence>MASPSPASPASRPCSSVPPPPQKDASLQPPERLEHRLKHSGKRKRGGSSGATGEPGDSSDREPGRPPGDRPRKWPNKRRRKEAFSRHSLEAGYICDAESDLDERVSDDDLDPSFTVSTSKEQDLIGQDLNSRYLNAQGGPEVVGAGGSARPLAFQFHQHNHQHQHTHQHTHQHFTPYPPGLLPPHGPHMPYAAFPPTVPGLPPGLPPAVSFGSLQGAFQPKTTNPEPPPRLGPVSSGLPQKGTQIPDHFRPPLRKPGKWCAMHVRLAYMILRHQEKIKGDSHKLDFRNDLLPCLPGPYGALPPGQELSHPASLFTATGAIHAAANPFTAAPGAHGPFLSPSTHIDPFGRPTSFASLAALSNGAFGGLGSPTFNSGAVFAQKESPGAPPAFASPPDPWGRLHRSPLAFPAWVRPPEASRTPGSDKERPVERREPSIAKEEKDRCDSPHYGGTVEVQTFTGGVVSAHTGAPEAGGPERRLGRPGGPRALEDGSRWPVAQNEASSQHALQPDASPSACNSGNKDAVILQASIEEPGSGTMQSSPSPAHPQLSVLQTQMVSDGMTGSNPVSPASSSSPASSGAGGISPQHIAQDSSLDGPPGPPDGATVPLEGLSLTQAADLANRGPKWEKSHAEIAEQAKHEAEIETRIAELRKEGFWSLKRLPKVPEPPRPKGHWDYLCEEMQWLSADFAQERRWKRGVARKVVRMVIRHHEEQRQKEERARREEQAKLRRIASTMAKDVRQFWSNVEKVVQFKQQSRLEEKRKKALDLHLDFIVGQTEKYSDLLSQSLNQPLASSKAGSSPCLGSSSAASSPLPPASRMDDEDGDFQPQEEEEDDEETIEVEEQQEGNDAETQRREIELLRHEGELPLEELIRSLPPQLLGGPLSPSQTTSSHDSDTRDGPEESVEEEPSRVLKVKPPHSSVASHNKQRWHPDEDDKEFTANEDEAEDEEDTIAAEEQLEGEVDHAMELSELAREGELSVEELLQQYAGAYASDASAPGSGSSEEDEDEVEADSSECEPEGATEGEEPPHEESSSHSDSAQEQSEDEEDEHSEEEETSGTSESEESESDESEDAQSQSQADEEEEDDDFGVEYLLARDEGQSEADGGSGPPTPGPTTTLGPKKEITDIAAAAESLQPKGYTLATTQVKTPIPLLLRGQLREYQHIGLDWLVTMYEKKLNGILADEMGLGKTIQTISLLAHLACEKGNWGPHLIIVPTSVMLNWEMELKRWCPSFKILTYYGAQKERKLKRQGWTKPNAFHVCITSYKLVLQDHQAFRRKNWRYLILDEAQNIKNFKSQRWQSLLNFNSQRRLLLTGTPLQNSLMELWSLMHFLMPHVFQSHREFKEWFSNPLTGMIEGSQEYNEGLVKRLHKVLRPFLLRRVKVDVEKQMPKKYEHVIRCRLSKRQRCLYDDFMAQTTTKETLATGHFMSVINILMQLRKVCNHPNLFDPRPVTSPFITPGICFSTASLVLSATDVHPLQRIDMGRFDLIGLEGRVSRYEADKFLPRHRLSRRVLLEVATAPDPPPRPKPVKMKVNRMLQPVPKQEGRTVVVVNSPRTPLGPVPVRPPPGPELSAQPIPGPTPPVLPAPLMVSAPPAGPPFVPASRPPGPVLLPPLQPNSGPLPQVLPPSLGVLSGTSRPPTPTLSLKPAPPAPVRLSPAPPPGSSSLLKPLTVPPGYTFSPASTSTSTTTATAPATAVPAPTPAPHRLILSPDMQARLPSGEVVSIGQLASLAQRPVASAGGSKPLTFQIQGNKLTLTGAQVRQLAVGQPRPLQRNVVHLVSAGGQHHLISQPAHVALIQAVAPTPGPTPVSVLPSSTPSTTPAPTGLSLPLAANQVPPSMVNNTGVVKIVVRQAPRDGLTPVPPLAPAPRPPSSGLPAVLTPRPTLTPGRLPTSTLGTARAPMPTPTLVRPLLKLVHSASPEVSASTPGPVPMTIAPSLHVPSSLPGPPSSPMPISNTSPLTSPVSSAASVPVSSSLPISVPTTPSVAVSTPLTIPISAPLPISASGPSLLTSVAPALAPVVSAAPGQLPLASAGASPSASALTLGLATAPALSPSPTPGHPLLLAPTSSHVPGLNSAVAPACSPVLVPASALASPFPAAPNPAPAQASVLTPAPSASQALATSLAPMAAPQTAILSPAAPPLASLPVLAPSPGPTPVLAPSQTPVPVMAPSPTPGTPLASSSLVPAQTPVLAMSSTQAMVPGPIPSPLSSLASTQTLAVAPALASSLGGSSPSHTHSLGTGNPQGSFPTQTLSLTPSSSLVPTPGQTLSLAPGPSLGPTQTLSLAPASPMGPAPPHTLTLAPASASASLLATASVHTLTLSPAPVPVPTLGPPAAQTLALAPASTQALASQASSLVVSATGAASLPVTMVNRLAVPKDEPETLTLRSGPPSPPSTATSFSGPRPRRQPPPPPRSPFYLDSLEEKRKRQRSERLQRIFQLSEAHGALAPVYGTEVLDFCTLPQPVASPIGPHSPGPSHPTFWTYTEAAQRAVLLPQQRLDQLSEIIERFIFVMPPVEAPPPSLHACHPPPWLAPRLAAFQEQLACELWPRARPLHRIVCNMRTQFPDLRLIQYDCGKLQTLAVLLRQLKAEGHRVLIFTQMTRMLDVLEQFLTYHGHLYLRLDGSTRVEQRQALMERFNADKRIFCFILSTRSGGVGVNLTGADTVVFYDSDWNPTMDAQAQDRCHRIGQTRDVHIYRLISERTVEENILKKANQKRMLGDMAIEGGNFTTAYFKQQTIRELFDMPLEEPSGSSAPSVPEEEEEAMANKQTHILEQALCRAEDEEDIRAATQAKAEQVAELAEFNENDGFAVGEGEEASRVGADDEEMSRAEQEIAALVEQLTPIERYAMKFLEASLEEVSREELKQAEEQVEAARKDLDQAKEEVFRLPQEEEEGPVAGDEICGTSGGSHRRITNLSLGLGPEAELCAHVLASTEPLEMAGMTSSETSPLTLMPLKDLLPVAVEILPVSEKNLPLIPSAPSPTPEAGSIPNGQEQEVRDPAEGTILTVLGHELPMGLSESNGLELPPSLPSDEPLQESNRNVEELVDVHIPTSSPEKPQELATSEITAPSTSSSATSSPEGPSLARPPRRRTSADVEIRGQGAGRPGQPPGPKVLRKLPGRLVTVVEEKELVRRRRQQRGPVSTLVPGVPETSASPGSPSARSMSGPESSPPTSGPGEVALSSSLSATAQQPFIARRHIELGVAGRGSPENGEGAPLAISPPAVKRRRGRPPKNRSPADAGRGVDEAASSTSKGKTNGTDPDPETETLIVAEPVLRPQLIPEPQPPGSLSAHRPEPIILSPVEKRRRGRPPKARDLPVPGTISSPGDGNIESRTQQLPPLPPPLPLLACPTASVANTVTTVTISMSPPKRKRGRPPKNPPSPRASQLPVLDRDSSSVLESCGLGRRRQPQGQGESESSSSDEDGSRPLTRLARLRLEAEGMRGRKSEGSMVVAVIQDDLDLDSGPGGLELTPPVVSAPKLRSTRLRPGSLVPPLETEKVPRKRAGAPVGGGPGLAKRGRPQPPSPLGPEGSVEESEAEASGEEEEGDGTLRRRPGPRRLVGTTNQGDQRILRSSAPPHLSGPIVSHRGRKAKT</sequence>
<feature type="region of interest" description="Disordered" evidence="14">
    <location>
        <begin position="1"/>
        <end position="84"/>
    </location>
</feature>
<evidence type="ECO:0000256" key="3">
    <source>
        <dbReference type="ARBA" id="ARBA00022553"/>
    </source>
</evidence>
<feature type="compositionally biased region" description="Basic and acidic residues" evidence="14">
    <location>
        <begin position="58"/>
        <end position="72"/>
    </location>
</feature>
<dbReference type="Pfam" id="PF00271">
    <property type="entry name" value="Helicase_C"/>
    <property type="match status" value="1"/>
</dbReference>
<dbReference type="InterPro" id="IPR017956">
    <property type="entry name" value="AT_hook_DNA-bd_motif"/>
</dbReference>
<dbReference type="CDD" id="cd18003">
    <property type="entry name" value="DEXQc_SRCAP"/>
    <property type="match status" value="1"/>
</dbReference>
<dbReference type="InterPro" id="IPR038718">
    <property type="entry name" value="SNF2-like_sf"/>
</dbReference>
<dbReference type="eggNOG" id="KOG0391">
    <property type="taxonomic scope" value="Eukaryota"/>
</dbReference>
<dbReference type="PROSITE" id="PS51192">
    <property type="entry name" value="HELICASE_ATP_BIND_1"/>
    <property type="match status" value="1"/>
</dbReference>
<dbReference type="InterPro" id="IPR001650">
    <property type="entry name" value="Helicase_C-like"/>
</dbReference>
<dbReference type="FunFam" id="3.40.50.10810:FF:000005">
    <property type="entry name" value="Photoperiod-independent early flowering 1"/>
    <property type="match status" value="1"/>
</dbReference>
<feature type="compositionally biased region" description="Low complexity" evidence="14">
    <location>
        <begin position="3064"/>
        <end position="3085"/>
    </location>
</feature>
<feature type="region of interest" description="Disordered" evidence="14">
    <location>
        <begin position="3019"/>
        <end position="3039"/>
    </location>
</feature>
<feature type="region of interest" description="Disordered" evidence="14">
    <location>
        <begin position="2382"/>
        <end position="2420"/>
    </location>
</feature>
<evidence type="ECO:0000256" key="2">
    <source>
        <dbReference type="ARBA" id="ARBA00009220"/>
    </source>
</evidence>
<feature type="compositionally biased region" description="Pro residues" evidence="14">
    <location>
        <begin position="1558"/>
        <end position="1570"/>
    </location>
</feature>
<dbReference type="GO" id="GO:0140096">
    <property type="term" value="F:catalytic activity, acting on a protein"/>
    <property type="evidence" value="ECO:0007669"/>
    <property type="project" value="UniProtKB-ARBA"/>
</dbReference>
<reference evidence="18 19" key="1">
    <citation type="submission" date="2013-11" db="EMBL/GenBank/DDBJ databases">
        <title>The Damaraland mole rat (Fukomys damarensis) genome and evolution of African mole rats.</title>
        <authorList>
            <person name="Gladyshev V.N."/>
            <person name="Fang X."/>
        </authorList>
    </citation>
    <scope>NUCLEOTIDE SEQUENCE [LARGE SCALE GENOMIC DNA]</scope>
    <source>
        <tissue evidence="18">Liver</tissue>
    </source>
</reference>
<feature type="compositionally biased region" description="Pro residues" evidence="14">
    <location>
        <begin position="1862"/>
        <end position="1875"/>
    </location>
</feature>
<feature type="region of interest" description="Disordered" evidence="14">
    <location>
        <begin position="988"/>
        <end position="1086"/>
    </location>
</feature>
<dbReference type="SMART" id="SM00487">
    <property type="entry name" value="DEXDc"/>
    <property type="match status" value="1"/>
</dbReference>
<feature type="compositionally biased region" description="Low complexity" evidence="14">
    <location>
        <begin position="1954"/>
        <end position="1969"/>
    </location>
</feature>
<dbReference type="GO" id="GO:0042393">
    <property type="term" value="F:histone binding"/>
    <property type="evidence" value="ECO:0007669"/>
    <property type="project" value="TreeGrafter"/>
</dbReference>
<proteinExistence type="inferred from homology"/>
<feature type="region of interest" description="Disordered" evidence="14">
    <location>
        <begin position="1553"/>
        <end position="1585"/>
    </location>
</feature>
<feature type="compositionally biased region" description="Low complexity" evidence="14">
    <location>
        <begin position="988"/>
        <end position="1001"/>
    </location>
</feature>
<evidence type="ECO:0000256" key="12">
    <source>
        <dbReference type="ARBA" id="ARBA00023242"/>
    </source>
</evidence>
<dbReference type="SMART" id="SM00573">
    <property type="entry name" value="HSA"/>
    <property type="match status" value="1"/>
</dbReference>
<dbReference type="Pfam" id="PF07529">
    <property type="entry name" value="HSA"/>
    <property type="match status" value="1"/>
</dbReference>
<feature type="compositionally biased region" description="Basic and acidic residues" evidence="14">
    <location>
        <begin position="850"/>
        <end position="864"/>
    </location>
</feature>
<feature type="compositionally biased region" description="Low complexity" evidence="14">
    <location>
        <begin position="3177"/>
        <end position="3188"/>
    </location>
</feature>
<feature type="compositionally biased region" description="Acidic residues" evidence="14">
    <location>
        <begin position="1002"/>
        <end position="1025"/>
    </location>
</feature>
<dbReference type="SUPFAM" id="SSF52540">
    <property type="entry name" value="P-loop containing nucleoside triphosphate hydrolases"/>
    <property type="match status" value="3"/>
</dbReference>
<dbReference type="FunFam" id="1.20.120.850:FF:000012">
    <property type="entry name" value="protein PHOTOPERIOD-INDEPENDENT EARLY FLOWERING 1 isoform X3"/>
    <property type="match status" value="1"/>
</dbReference>
<dbReference type="PANTHER" id="PTHR45685">
    <property type="entry name" value="HELICASE SRCAP-RELATED"/>
    <property type="match status" value="1"/>
</dbReference>
<organism evidence="18 19">
    <name type="scientific">Fukomys damarensis</name>
    <name type="common">Damaraland mole rat</name>
    <name type="synonym">Cryptomys damarensis</name>
    <dbReference type="NCBI Taxonomy" id="885580"/>
    <lineage>
        <taxon>Eukaryota</taxon>
        <taxon>Metazoa</taxon>
        <taxon>Chordata</taxon>
        <taxon>Craniata</taxon>
        <taxon>Vertebrata</taxon>
        <taxon>Euteleostomi</taxon>
        <taxon>Mammalia</taxon>
        <taxon>Eutheria</taxon>
        <taxon>Euarchontoglires</taxon>
        <taxon>Glires</taxon>
        <taxon>Rodentia</taxon>
        <taxon>Hystricomorpha</taxon>
        <taxon>Bathyergidae</taxon>
        <taxon>Fukomys</taxon>
    </lineage>
</organism>
<feature type="compositionally biased region" description="Basic residues" evidence="14">
    <location>
        <begin position="3226"/>
        <end position="3235"/>
    </location>
</feature>
<dbReference type="PROSITE" id="PS51194">
    <property type="entry name" value="HELICASE_CTER"/>
    <property type="match status" value="1"/>
</dbReference>
<feature type="region of interest" description="Disordered" evidence="14">
    <location>
        <begin position="1858"/>
        <end position="1906"/>
    </location>
</feature>
<feature type="region of interest" description="Disordered" evidence="14">
    <location>
        <begin position="411"/>
        <end position="451"/>
    </location>
</feature>
<dbReference type="CDD" id="cd18793">
    <property type="entry name" value="SF2_C_SNF"/>
    <property type="match status" value="1"/>
</dbReference>
<feature type="compositionally biased region" description="Basic and acidic residues" evidence="14">
    <location>
        <begin position="421"/>
        <end position="445"/>
    </location>
</feature>
<keyword evidence="13" id="KW-0175">Coiled coil</keyword>
<feature type="compositionally biased region" description="Low complexity" evidence="14">
    <location>
        <begin position="2227"/>
        <end position="2243"/>
    </location>
</feature>
<evidence type="ECO:0000259" key="15">
    <source>
        <dbReference type="PROSITE" id="PS51192"/>
    </source>
</evidence>
<feature type="compositionally biased region" description="Low complexity" evidence="14">
    <location>
        <begin position="562"/>
        <end position="577"/>
    </location>
</feature>
<dbReference type="InterPro" id="IPR000330">
    <property type="entry name" value="SNF2_N"/>
</dbReference>
<dbReference type="GO" id="GO:0010557">
    <property type="term" value="P:positive regulation of macromolecule biosynthetic process"/>
    <property type="evidence" value="ECO:0007669"/>
    <property type="project" value="UniProtKB-ARBA"/>
</dbReference>
<feature type="compositionally biased region" description="Low complexity" evidence="14">
    <location>
        <begin position="3353"/>
        <end position="3369"/>
    </location>
</feature>
<feature type="compositionally biased region" description="Acidic residues" evidence="14">
    <location>
        <begin position="940"/>
        <end position="960"/>
    </location>
</feature>
<feature type="compositionally biased region" description="Low complexity" evidence="14">
    <location>
        <begin position="873"/>
        <end position="887"/>
    </location>
</feature>
<feature type="coiled-coil region" evidence="13">
    <location>
        <begin position="2788"/>
        <end position="2886"/>
    </location>
</feature>
<dbReference type="Gene3D" id="3.40.50.300">
    <property type="entry name" value="P-loop containing nucleotide triphosphate hydrolases"/>
    <property type="match status" value="1"/>
</dbReference>
<feature type="compositionally biased region" description="Pro residues" evidence="14">
    <location>
        <begin position="1598"/>
        <end position="1616"/>
    </location>
</feature>
<feature type="region of interest" description="Disordered" evidence="14">
    <location>
        <begin position="1921"/>
        <end position="1969"/>
    </location>
</feature>
<dbReference type="GO" id="GO:0006338">
    <property type="term" value="P:chromatin remodeling"/>
    <property type="evidence" value="ECO:0007669"/>
    <property type="project" value="UniProtKB-ARBA"/>
</dbReference>
<feature type="compositionally biased region" description="Low complexity" evidence="14">
    <location>
        <begin position="793"/>
        <end position="810"/>
    </location>
</feature>
<dbReference type="PRINTS" id="PR00929">
    <property type="entry name" value="ATHOOK"/>
</dbReference>
<evidence type="ECO:0000259" key="17">
    <source>
        <dbReference type="PROSITE" id="PS51204"/>
    </source>
</evidence>
<keyword evidence="9" id="KW-0805">Transcription regulation</keyword>
<dbReference type="InterPro" id="IPR027417">
    <property type="entry name" value="P-loop_NTPase"/>
</dbReference>
<keyword evidence="7" id="KW-0067">ATP-binding</keyword>
<feature type="compositionally biased region" description="Polar residues" evidence="14">
    <location>
        <begin position="3323"/>
        <end position="3338"/>
    </location>
</feature>
<keyword evidence="5" id="KW-0378">Hydrolase</keyword>
<feature type="compositionally biased region" description="Low complexity" evidence="14">
    <location>
        <begin position="2250"/>
        <end position="2266"/>
    </location>
</feature>
<feature type="compositionally biased region" description="Pro residues" evidence="14">
    <location>
        <begin position="1648"/>
        <end position="1663"/>
    </location>
</feature>
<dbReference type="GO" id="GO:0004386">
    <property type="term" value="F:helicase activity"/>
    <property type="evidence" value="ECO:0007669"/>
    <property type="project" value="UniProtKB-KW"/>
</dbReference>
<dbReference type="GO" id="GO:0000812">
    <property type="term" value="C:Swr1 complex"/>
    <property type="evidence" value="ECO:0007669"/>
    <property type="project" value="TreeGrafter"/>
</dbReference>
<dbReference type="EMBL" id="KN121508">
    <property type="protein sequence ID" value="KFO36312.1"/>
    <property type="molecule type" value="Genomic_DNA"/>
</dbReference>
<accession>A0A091DZ17</accession>
<feature type="compositionally biased region" description="Low complexity" evidence="14">
    <location>
        <begin position="3411"/>
        <end position="3420"/>
    </location>
</feature>
<evidence type="ECO:0000256" key="11">
    <source>
        <dbReference type="ARBA" id="ARBA00023163"/>
    </source>
</evidence>
<dbReference type="InterPro" id="IPR014001">
    <property type="entry name" value="Helicase_ATP-bd"/>
</dbReference>
<dbReference type="PROSITE" id="PS51204">
    <property type="entry name" value="HSA"/>
    <property type="match status" value="1"/>
</dbReference>
<dbReference type="InterPro" id="IPR050520">
    <property type="entry name" value="INO80/SWR1_helicase"/>
</dbReference>
<evidence type="ECO:0000256" key="7">
    <source>
        <dbReference type="ARBA" id="ARBA00022840"/>
    </source>
</evidence>
<comment type="similarity">
    <text evidence="2">Belongs to the SNF2/RAD54 helicase family. SWR1 subfamily.</text>
</comment>
<gene>
    <name evidence="18" type="ORF">H920_02300</name>
</gene>
<dbReference type="Pfam" id="PF15336">
    <property type="entry name" value="Auts2"/>
    <property type="match status" value="1"/>
</dbReference>
<dbReference type="PRINTS" id="PR02044">
    <property type="entry name" value="FIBROSIN1LPF"/>
</dbReference>
<feature type="domain" description="Helicase C-terminal" evidence="16">
    <location>
        <begin position="2578"/>
        <end position="2731"/>
    </location>
</feature>
<feature type="compositionally biased region" description="Low complexity" evidence="14">
    <location>
        <begin position="3025"/>
        <end position="3039"/>
    </location>
</feature>
<dbReference type="SMART" id="SM00384">
    <property type="entry name" value="AT_hook"/>
    <property type="match status" value="4"/>
</dbReference>
<feature type="region of interest" description="Disordered" evidence="14">
    <location>
        <begin position="3202"/>
        <end position="3595"/>
    </location>
</feature>
<dbReference type="Pfam" id="PF00176">
    <property type="entry name" value="SNF2-rel_dom"/>
    <property type="match status" value="1"/>
</dbReference>
<feature type="region of interest" description="Disordered" evidence="14">
    <location>
        <begin position="463"/>
        <end position="607"/>
    </location>
</feature>
<keyword evidence="4" id="KW-0547">Nucleotide-binding</keyword>
<keyword evidence="3" id="KW-0597">Phosphoprotein</keyword>
<dbReference type="STRING" id="885580.ENSFDAP00000010470"/>
<feature type="compositionally biased region" description="Acidic residues" evidence="14">
    <location>
        <begin position="819"/>
        <end position="848"/>
    </location>
</feature>
<feature type="compositionally biased region" description="Low complexity" evidence="14">
    <location>
        <begin position="1680"/>
        <end position="1699"/>
    </location>
</feature>
<keyword evidence="6 18" id="KW-0347">Helicase</keyword>
<dbReference type="FunFam" id="3.40.50.300:FF:000529">
    <property type="entry name" value="helicase SRCAP isoform X1"/>
    <property type="match status" value="1"/>
</dbReference>
<evidence type="ECO:0000256" key="9">
    <source>
        <dbReference type="ARBA" id="ARBA00023015"/>
    </source>
</evidence>
<keyword evidence="10" id="KW-0238">DNA-binding</keyword>
<feature type="region of interest" description="Disordered" evidence="14">
    <location>
        <begin position="3052"/>
        <end position="3188"/>
    </location>
</feature>
<name>A0A091DZ17_FUKDA</name>
<feature type="region of interest" description="Disordered" evidence="14">
    <location>
        <begin position="1598"/>
        <end position="1705"/>
    </location>
</feature>
<dbReference type="GO" id="GO:0003677">
    <property type="term" value="F:DNA binding"/>
    <property type="evidence" value="ECO:0007669"/>
    <property type="project" value="UniProtKB-KW"/>
</dbReference>
<feature type="region of interest" description="Disordered" evidence="14">
    <location>
        <begin position="1099"/>
        <end position="1120"/>
    </location>
</feature>
<evidence type="ECO:0000256" key="14">
    <source>
        <dbReference type="SAM" id="MobiDB-lite"/>
    </source>
</evidence>
<dbReference type="GO" id="GO:0005524">
    <property type="term" value="F:ATP binding"/>
    <property type="evidence" value="ECO:0007669"/>
    <property type="project" value="UniProtKB-KW"/>
</dbReference>
<feature type="compositionally biased region" description="Low complexity" evidence="14">
    <location>
        <begin position="1"/>
        <end position="15"/>
    </location>
</feature>
<feature type="domain" description="HSA" evidence="17">
    <location>
        <begin position="660"/>
        <end position="732"/>
    </location>
</feature>